<dbReference type="InterPro" id="IPR003593">
    <property type="entry name" value="AAA+_ATPase"/>
</dbReference>
<dbReference type="CDD" id="cd03293">
    <property type="entry name" value="ABC_NrtD_SsuB_transporters"/>
    <property type="match status" value="1"/>
</dbReference>
<dbReference type="SUPFAM" id="SSF52540">
    <property type="entry name" value="P-loop containing nucleoside triphosphate hydrolases"/>
    <property type="match status" value="1"/>
</dbReference>
<dbReference type="EMBL" id="BMES01000002">
    <property type="protein sequence ID" value="GGH24176.1"/>
    <property type="molecule type" value="Genomic_DNA"/>
</dbReference>
<dbReference type="Pfam" id="PF00005">
    <property type="entry name" value="ABC_tran"/>
    <property type="match status" value="1"/>
</dbReference>
<comment type="caution">
    <text evidence="6">The sequence shown here is derived from an EMBL/GenBank/DDBJ whole genome shotgun (WGS) entry which is preliminary data.</text>
</comment>
<name>A0A917I8I8_9HYPH</name>
<evidence type="ECO:0000256" key="3">
    <source>
        <dbReference type="ARBA" id="ARBA00022741"/>
    </source>
</evidence>
<dbReference type="GO" id="GO:0005524">
    <property type="term" value="F:ATP binding"/>
    <property type="evidence" value="ECO:0007669"/>
    <property type="project" value="UniProtKB-KW"/>
</dbReference>
<keyword evidence="2" id="KW-0813">Transport</keyword>
<evidence type="ECO:0000256" key="1">
    <source>
        <dbReference type="ARBA" id="ARBA00005417"/>
    </source>
</evidence>
<evidence type="ECO:0000256" key="2">
    <source>
        <dbReference type="ARBA" id="ARBA00022448"/>
    </source>
</evidence>
<dbReference type="RefSeq" id="WP_188518573.1">
    <property type="nucleotide sequence ID" value="NZ_BMES01000002.1"/>
</dbReference>
<dbReference type="InterPro" id="IPR027417">
    <property type="entry name" value="P-loop_NTPase"/>
</dbReference>
<dbReference type="InterPro" id="IPR003439">
    <property type="entry name" value="ABC_transporter-like_ATP-bd"/>
</dbReference>
<dbReference type="InterPro" id="IPR017871">
    <property type="entry name" value="ABC_transporter-like_CS"/>
</dbReference>
<dbReference type="InterPro" id="IPR050166">
    <property type="entry name" value="ABC_transporter_ATP-bind"/>
</dbReference>
<protein>
    <submittedName>
        <fullName evidence="6">ABC transporter ATP-binding protein</fullName>
    </submittedName>
</protein>
<evidence type="ECO:0000313" key="6">
    <source>
        <dbReference type="EMBL" id="GGH24176.1"/>
    </source>
</evidence>
<keyword evidence="3" id="KW-0547">Nucleotide-binding</keyword>
<dbReference type="PANTHER" id="PTHR42788:SF13">
    <property type="entry name" value="ALIPHATIC SULFONATES IMPORT ATP-BINDING PROTEIN SSUB"/>
    <property type="match status" value="1"/>
</dbReference>
<dbReference type="GO" id="GO:0016887">
    <property type="term" value="F:ATP hydrolysis activity"/>
    <property type="evidence" value="ECO:0007669"/>
    <property type="project" value="InterPro"/>
</dbReference>
<evidence type="ECO:0000256" key="4">
    <source>
        <dbReference type="ARBA" id="ARBA00022840"/>
    </source>
</evidence>
<evidence type="ECO:0000313" key="7">
    <source>
        <dbReference type="Proteomes" id="UP000603912"/>
    </source>
</evidence>
<proteinExistence type="inferred from homology"/>
<comment type="similarity">
    <text evidence="1">Belongs to the ABC transporter superfamily.</text>
</comment>
<sequence length="269" mass="29334">MELSGLSSPVKIAVRGLTIDYPGAAPAERQRVLDGVDIDLHDGEFLCVVGPSGCGKSTLISAIAGFLTPEAGSISLDGKRVQGPGADRGVVFQEYALLPWRSVLDNVALGLKIRGMRREEREAKARHFLELVGLADVAAKYPHQLSGGMKQRAAVARTLTSEPEIVLMDEPFAAIDAQNRLILQEEVLRLWSTLGLTILFVTHSVDEAVFLGDRVIVMAPHPGRVASVVAVDIPRERRRWPAIGSDPDFIRLRDDVLARVRAEHGARRQ</sequence>
<reference evidence="6" key="2">
    <citation type="submission" date="2020-09" db="EMBL/GenBank/DDBJ databases">
        <authorList>
            <person name="Sun Q."/>
            <person name="Zhou Y."/>
        </authorList>
    </citation>
    <scope>NUCLEOTIDE SEQUENCE</scope>
    <source>
        <strain evidence="6">CGMCC 1.12214</strain>
    </source>
</reference>
<gene>
    <name evidence="6" type="ORF">GCM10007036_30390</name>
</gene>
<reference evidence="6" key="1">
    <citation type="journal article" date="2014" name="Int. J. Syst. Evol. Microbiol.">
        <title>Complete genome sequence of Corynebacterium casei LMG S-19264T (=DSM 44701T), isolated from a smear-ripened cheese.</title>
        <authorList>
            <consortium name="US DOE Joint Genome Institute (JGI-PGF)"/>
            <person name="Walter F."/>
            <person name="Albersmeier A."/>
            <person name="Kalinowski J."/>
            <person name="Ruckert C."/>
        </authorList>
    </citation>
    <scope>NUCLEOTIDE SEQUENCE</scope>
    <source>
        <strain evidence="6">CGMCC 1.12214</strain>
    </source>
</reference>
<dbReference type="Gene3D" id="3.40.50.300">
    <property type="entry name" value="P-loop containing nucleotide triphosphate hydrolases"/>
    <property type="match status" value="1"/>
</dbReference>
<keyword evidence="7" id="KW-1185">Reference proteome</keyword>
<dbReference type="PROSITE" id="PS00211">
    <property type="entry name" value="ABC_TRANSPORTER_1"/>
    <property type="match status" value="1"/>
</dbReference>
<organism evidence="6 7">
    <name type="scientific">Alsobacter metallidurans</name>
    <dbReference type="NCBI Taxonomy" id="340221"/>
    <lineage>
        <taxon>Bacteria</taxon>
        <taxon>Pseudomonadati</taxon>
        <taxon>Pseudomonadota</taxon>
        <taxon>Alphaproteobacteria</taxon>
        <taxon>Hyphomicrobiales</taxon>
        <taxon>Alsobacteraceae</taxon>
        <taxon>Alsobacter</taxon>
    </lineage>
</organism>
<dbReference type="PROSITE" id="PS50893">
    <property type="entry name" value="ABC_TRANSPORTER_2"/>
    <property type="match status" value="1"/>
</dbReference>
<keyword evidence="4 6" id="KW-0067">ATP-binding</keyword>
<dbReference type="Proteomes" id="UP000603912">
    <property type="component" value="Unassembled WGS sequence"/>
</dbReference>
<accession>A0A917I8I8</accession>
<feature type="domain" description="ABC transporter" evidence="5">
    <location>
        <begin position="14"/>
        <end position="245"/>
    </location>
</feature>
<dbReference type="SMART" id="SM00382">
    <property type="entry name" value="AAA"/>
    <property type="match status" value="1"/>
</dbReference>
<dbReference type="PANTHER" id="PTHR42788">
    <property type="entry name" value="TAURINE IMPORT ATP-BINDING PROTEIN-RELATED"/>
    <property type="match status" value="1"/>
</dbReference>
<dbReference type="AlphaFoldDB" id="A0A917I8I8"/>
<evidence type="ECO:0000259" key="5">
    <source>
        <dbReference type="PROSITE" id="PS50893"/>
    </source>
</evidence>